<feature type="region of interest" description="Disordered" evidence="1">
    <location>
        <begin position="1"/>
        <end position="32"/>
    </location>
</feature>
<dbReference type="Proteomes" id="UP000499080">
    <property type="component" value="Unassembled WGS sequence"/>
</dbReference>
<accession>A0A4Y2VCB7</accession>
<comment type="caution">
    <text evidence="2">The sequence shown here is derived from an EMBL/GenBank/DDBJ whole genome shotgun (WGS) entry which is preliminary data.</text>
</comment>
<feature type="compositionally biased region" description="Basic and acidic residues" evidence="1">
    <location>
        <begin position="1"/>
        <end position="25"/>
    </location>
</feature>
<organism evidence="2 3">
    <name type="scientific">Araneus ventricosus</name>
    <name type="common">Orbweaver spider</name>
    <name type="synonym">Epeira ventricosa</name>
    <dbReference type="NCBI Taxonomy" id="182803"/>
    <lineage>
        <taxon>Eukaryota</taxon>
        <taxon>Metazoa</taxon>
        <taxon>Ecdysozoa</taxon>
        <taxon>Arthropoda</taxon>
        <taxon>Chelicerata</taxon>
        <taxon>Arachnida</taxon>
        <taxon>Araneae</taxon>
        <taxon>Araneomorphae</taxon>
        <taxon>Entelegynae</taxon>
        <taxon>Araneoidea</taxon>
        <taxon>Araneidae</taxon>
        <taxon>Araneus</taxon>
    </lineage>
</organism>
<reference evidence="2 3" key="1">
    <citation type="journal article" date="2019" name="Sci. Rep.">
        <title>Orb-weaving spider Araneus ventricosus genome elucidates the spidroin gene catalogue.</title>
        <authorList>
            <person name="Kono N."/>
            <person name="Nakamura H."/>
            <person name="Ohtoshi R."/>
            <person name="Moran D.A.P."/>
            <person name="Shinohara A."/>
            <person name="Yoshida Y."/>
            <person name="Fujiwara M."/>
            <person name="Mori M."/>
            <person name="Tomita M."/>
            <person name="Arakawa K."/>
        </authorList>
    </citation>
    <scope>NUCLEOTIDE SEQUENCE [LARGE SCALE GENOMIC DNA]</scope>
</reference>
<evidence type="ECO:0000313" key="2">
    <source>
        <dbReference type="EMBL" id="GBO22889.1"/>
    </source>
</evidence>
<evidence type="ECO:0000256" key="1">
    <source>
        <dbReference type="SAM" id="MobiDB-lite"/>
    </source>
</evidence>
<dbReference type="AlphaFoldDB" id="A0A4Y2VCB7"/>
<dbReference type="EMBL" id="BGPR01045953">
    <property type="protein sequence ID" value="GBO22889.1"/>
    <property type="molecule type" value="Genomic_DNA"/>
</dbReference>
<sequence length="46" mass="5283">VHDSESHDQLSDDVTHEERIPERTHMSQFISSPEDTQLFSDLAVLC</sequence>
<evidence type="ECO:0000313" key="3">
    <source>
        <dbReference type="Proteomes" id="UP000499080"/>
    </source>
</evidence>
<name>A0A4Y2VCB7_ARAVE</name>
<feature type="non-terminal residue" evidence="2">
    <location>
        <position position="1"/>
    </location>
</feature>
<keyword evidence="3" id="KW-1185">Reference proteome</keyword>
<protein>
    <submittedName>
        <fullName evidence="2">Uncharacterized protein</fullName>
    </submittedName>
</protein>
<gene>
    <name evidence="2" type="ORF">AVEN_49301_1</name>
</gene>
<proteinExistence type="predicted"/>